<organism evidence="9 10">
    <name type="scientific">Methanococcoides seepicolus</name>
    <dbReference type="NCBI Taxonomy" id="2828780"/>
    <lineage>
        <taxon>Archaea</taxon>
        <taxon>Methanobacteriati</taxon>
        <taxon>Methanobacteriota</taxon>
        <taxon>Stenosarchaea group</taxon>
        <taxon>Methanomicrobia</taxon>
        <taxon>Methanosarcinales</taxon>
        <taxon>Methanosarcinaceae</taxon>
        <taxon>Methanococcoides</taxon>
    </lineage>
</organism>
<dbReference type="InterPro" id="IPR004839">
    <property type="entry name" value="Aminotransferase_I/II_large"/>
</dbReference>
<evidence type="ECO:0000256" key="5">
    <source>
        <dbReference type="ARBA" id="ARBA00022679"/>
    </source>
</evidence>
<evidence type="ECO:0000256" key="1">
    <source>
        <dbReference type="ARBA" id="ARBA00001933"/>
    </source>
</evidence>
<keyword evidence="10" id="KW-1185">Reference proteome</keyword>
<dbReference type="GO" id="GO:0008483">
    <property type="term" value="F:transaminase activity"/>
    <property type="evidence" value="ECO:0007669"/>
    <property type="project" value="UniProtKB-KW"/>
</dbReference>
<comment type="subunit">
    <text evidence="3">Homodimer.</text>
</comment>
<dbReference type="GO" id="GO:0030170">
    <property type="term" value="F:pyridoxal phosphate binding"/>
    <property type="evidence" value="ECO:0007669"/>
    <property type="project" value="InterPro"/>
</dbReference>
<reference evidence="9" key="1">
    <citation type="journal article" date="2021" name="mSystems">
        <title>Bacteria and Archaea Synergistically Convert Glycine Betaine to Biogenic Methane in the Formosa Cold Seep of the South China Sea.</title>
        <authorList>
            <person name="Li L."/>
            <person name="Zhang W."/>
            <person name="Zhang S."/>
            <person name="Song L."/>
            <person name="Sun Q."/>
            <person name="Zhang H."/>
            <person name="Xiang H."/>
            <person name="Dong X."/>
        </authorList>
    </citation>
    <scope>NUCLEOTIDE SEQUENCE</scope>
    <source>
        <strain evidence="9">LLY</strain>
    </source>
</reference>
<evidence type="ECO:0000256" key="7">
    <source>
        <dbReference type="RuleBase" id="RU000481"/>
    </source>
</evidence>
<dbReference type="PANTHER" id="PTHR46383:SF1">
    <property type="entry name" value="ASPARTATE AMINOTRANSFERASE"/>
    <property type="match status" value="1"/>
</dbReference>
<keyword evidence="4 7" id="KW-0032">Aminotransferase</keyword>
<dbReference type="Gene3D" id="3.40.640.10">
    <property type="entry name" value="Type I PLP-dependent aspartate aminotransferase-like (Major domain)"/>
    <property type="match status" value="1"/>
</dbReference>
<accession>A0A9E4ZFE7</accession>
<evidence type="ECO:0000313" key="10">
    <source>
        <dbReference type="Proteomes" id="UP001056766"/>
    </source>
</evidence>
<evidence type="ECO:0000313" key="9">
    <source>
        <dbReference type="EMBL" id="MCM1986662.1"/>
    </source>
</evidence>
<dbReference type="FunFam" id="3.40.640.10:FF:000033">
    <property type="entry name" value="Aspartate aminotransferase"/>
    <property type="match status" value="1"/>
</dbReference>
<dbReference type="EC" id="2.6.1.-" evidence="7"/>
<dbReference type="InterPro" id="IPR050596">
    <property type="entry name" value="AspAT/PAT-like"/>
</dbReference>
<dbReference type="Gene3D" id="3.90.1150.10">
    <property type="entry name" value="Aspartate Aminotransferase, domain 1"/>
    <property type="match status" value="1"/>
</dbReference>
<protein>
    <recommendedName>
        <fullName evidence="7">Aminotransferase</fullName>
        <ecNumber evidence="7">2.6.1.-</ecNumber>
    </recommendedName>
</protein>
<keyword evidence="6" id="KW-0663">Pyridoxal phosphate</keyword>
<dbReference type="InterPro" id="IPR015424">
    <property type="entry name" value="PyrdxlP-dep_Trfase"/>
</dbReference>
<dbReference type="GO" id="GO:0006520">
    <property type="term" value="P:amino acid metabolic process"/>
    <property type="evidence" value="ECO:0007669"/>
    <property type="project" value="InterPro"/>
</dbReference>
<dbReference type="InterPro" id="IPR015421">
    <property type="entry name" value="PyrdxlP-dep_Trfase_major"/>
</dbReference>
<dbReference type="InterPro" id="IPR015422">
    <property type="entry name" value="PyrdxlP-dep_Trfase_small"/>
</dbReference>
<comment type="cofactor">
    <cofactor evidence="1 7">
        <name>pyridoxal 5'-phosphate</name>
        <dbReference type="ChEBI" id="CHEBI:597326"/>
    </cofactor>
</comment>
<evidence type="ECO:0000256" key="4">
    <source>
        <dbReference type="ARBA" id="ARBA00022576"/>
    </source>
</evidence>
<dbReference type="EMBL" id="JAGSOI010000020">
    <property type="protein sequence ID" value="MCM1986662.1"/>
    <property type="molecule type" value="Genomic_DNA"/>
</dbReference>
<feature type="domain" description="Aminotransferase class I/classII large" evidence="8">
    <location>
        <begin position="30"/>
        <end position="375"/>
    </location>
</feature>
<evidence type="ECO:0000256" key="2">
    <source>
        <dbReference type="ARBA" id="ARBA00007441"/>
    </source>
</evidence>
<name>A0A9E4ZFE7_9EURY</name>
<comment type="similarity">
    <text evidence="2 7">Belongs to the class-I pyridoxal-phosphate-dependent aminotransferase family.</text>
</comment>
<dbReference type="Pfam" id="PF00155">
    <property type="entry name" value="Aminotran_1_2"/>
    <property type="match status" value="1"/>
</dbReference>
<evidence type="ECO:0000256" key="6">
    <source>
        <dbReference type="ARBA" id="ARBA00022898"/>
    </source>
</evidence>
<dbReference type="SUPFAM" id="SSF53383">
    <property type="entry name" value="PLP-dependent transferases"/>
    <property type="match status" value="1"/>
</dbReference>
<sequence>MPSSRLERVEESATIKIANAANKMKSEGIDIISFSLGEPDFNTPDHICKAAADAMYRGETHYAPSTGIPELREAIANKLQTENKLEVTSDDVLVTPGAKQAIFEIMMSVLDDNDEAILSDPSWVSYSPCIKLAGANPVWAPTDPENGFMPYGIEELITNKTKLIVVNSPCNPTGGVFDKEKLKTIADLAIDHDLLVLSDEIYEKIIYEKKHISMGSLDGMHERTITVNGFSKAYAMTGWRLGYVTAIPEIMKGFKKIHSHSVSSATTFAQFGGVAALEGPQEPVNDMIKEFKARRDLLIDGLNSIGIKCKRPDGAFYAFADVSEFGNGDIVAEKLLQEAHVAVTPGSAFGVSGKDFVRISYATSQERIKQALQRIEETLL</sequence>
<keyword evidence="5 7" id="KW-0808">Transferase</keyword>
<dbReference type="InterPro" id="IPR004838">
    <property type="entry name" value="NHTrfase_class1_PyrdxlP-BS"/>
</dbReference>
<comment type="caution">
    <text evidence="9">The sequence shown here is derived from an EMBL/GenBank/DDBJ whole genome shotgun (WGS) entry which is preliminary data.</text>
</comment>
<proteinExistence type="inferred from homology"/>
<dbReference type="PANTHER" id="PTHR46383">
    <property type="entry name" value="ASPARTATE AMINOTRANSFERASE"/>
    <property type="match status" value="1"/>
</dbReference>
<evidence type="ECO:0000256" key="3">
    <source>
        <dbReference type="ARBA" id="ARBA00011738"/>
    </source>
</evidence>
<dbReference type="PROSITE" id="PS00105">
    <property type="entry name" value="AA_TRANSFER_CLASS_1"/>
    <property type="match status" value="1"/>
</dbReference>
<evidence type="ECO:0000259" key="8">
    <source>
        <dbReference type="Pfam" id="PF00155"/>
    </source>
</evidence>
<dbReference type="AlphaFoldDB" id="A0A9E4ZFE7"/>
<dbReference type="Proteomes" id="UP001056766">
    <property type="component" value="Unassembled WGS sequence"/>
</dbReference>
<dbReference type="RefSeq" id="WP_250868018.1">
    <property type="nucleotide sequence ID" value="NZ_JAGSOI010000020.1"/>
</dbReference>
<dbReference type="CDD" id="cd00609">
    <property type="entry name" value="AAT_like"/>
    <property type="match status" value="1"/>
</dbReference>
<gene>
    <name evidence="9" type="ORF">KDK67_06560</name>
</gene>
<reference evidence="9" key="2">
    <citation type="submission" date="2021-04" db="EMBL/GenBank/DDBJ databases">
        <authorList>
            <person name="Dong X."/>
        </authorList>
    </citation>
    <scope>NUCLEOTIDE SEQUENCE</scope>
    <source>
        <strain evidence="9">LLY</strain>
    </source>
</reference>